<keyword evidence="2" id="KW-0732">Signal</keyword>
<feature type="chain" id="PRO_5035464667" evidence="2">
    <location>
        <begin position="20"/>
        <end position="184"/>
    </location>
</feature>
<evidence type="ECO:0000313" key="3">
    <source>
        <dbReference type="EMBL" id="KAF0852414.1"/>
    </source>
</evidence>
<organism evidence="3 4">
    <name type="scientific">Andalucia godoyi</name>
    <name type="common">Flagellate</name>
    <dbReference type="NCBI Taxonomy" id="505711"/>
    <lineage>
        <taxon>Eukaryota</taxon>
        <taxon>Discoba</taxon>
        <taxon>Jakobida</taxon>
        <taxon>Andalucina</taxon>
        <taxon>Andaluciidae</taxon>
        <taxon>Andalucia</taxon>
    </lineage>
</organism>
<feature type="region of interest" description="Disordered" evidence="1">
    <location>
        <begin position="85"/>
        <end position="118"/>
    </location>
</feature>
<dbReference type="Proteomes" id="UP000799049">
    <property type="component" value="Unassembled WGS sequence"/>
</dbReference>
<feature type="compositionally biased region" description="Low complexity" evidence="1">
    <location>
        <begin position="94"/>
        <end position="113"/>
    </location>
</feature>
<dbReference type="OrthoDB" id="14252at2759"/>
<accession>A0A8K0AH42</accession>
<evidence type="ECO:0000256" key="1">
    <source>
        <dbReference type="SAM" id="MobiDB-lite"/>
    </source>
</evidence>
<reference evidence="3" key="1">
    <citation type="submission" date="2019-09" db="EMBL/GenBank/DDBJ databases">
        <title>The Mitochondrial Proteome of the Jakobid, Andalucia godoyi, a Protist With the Most Gene-Rich and Bacteria-Like Mitochondrial Genome.</title>
        <authorList>
            <person name="Gray M.W."/>
            <person name="Burger G."/>
            <person name="Derelle R."/>
            <person name="Klimes V."/>
            <person name="Leger M."/>
            <person name="Sarrasin M."/>
            <person name="Vlcek C."/>
            <person name="Roger A.J."/>
            <person name="Elias M."/>
            <person name="Lang B.F."/>
        </authorList>
    </citation>
    <scope>NUCLEOTIDE SEQUENCE</scope>
    <source>
        <strain evidence="3">And28</strain>
    </source>
</reference>
<gene>
    <name evidence="3" type="ORF">ANDGO_08785</name>
</gene>
<sequence>MSNIILKLVVLSISKKVLAYSIGRMYGFPKLYRRIGELNRKLIKTPRTRARVMHCVRFMFRLPRIAYEQVRAKYTDTVGTLNKTVHPYPTNAPSSSTHSSTGSSIGTSSVVGGKESSGAKREFSTMVGSLDHLFRRPCSPSSQIIAPLDGKCRVSDRTLQQIHEIAQHTQSQPQSIRITTRKFE</sequence>
<name>A0A8K0AH42_ANDGO</name>
<dbReference type="AlphaFoldDB" id="A0A8K0AH42"/>
<keyword evidence="4" id="KW-1185">Reference proteome</keyword>
<protein>
    <submittedName>
        <fullName evidence="3">Putative mitochondrial protein</fullName>
    </submittedName>
</protein>
<feature type="signal peptide" evidence="2">
    <location>
        <begin position="1"/>
        <end position="19"/>
    </location>
</feature>
<dbReference type="EMBL" id="VRVR01000038">
    <property type="protein sequence ID" value="KAF0852414.1"/>
    <property type="molecule type" value="Genomic_DNA"/>
</dbReference>
<comment type="caution">
    <text evidence="3">The sequence shown here is derived from an EMBL/GenBank/DDBJ whole genome shotgun (WGS) entry which is preliminary data.</text>
</comment>
<evidence type="ECO:0000313" key="4">
    <source>
        <dbReference type="Proteomes" id="UP000799049"/>
    </source>
</evidence>
<proteinExistence type="predicted"/>
<evidence type="ECO:0000256" key="2">
    <source>
        <dbReference type="SAM" id="SignalP"/>
    </source>
</evidence>